<proteinExistence type="evidence at transcript level"/>
<organism evidence="1">
    <name type="scientific">Panax quinquefolius</name>
    <name type="common">American ginseng</name>
    <name type="synonym">Aralia quinquefolia</name>
    <dbReference type="NCBI Taxonomy" id="44588"/>
    <lineage>
        <taxon>Eukaryota</taxon>
        <taxon>Viridiplantae</taxon>
        <taxon>Streptophyta</taxon>
        <taxon>Embryophyta</taxon>
        <taxon>Tracheophyta</taxon>
        <taxon>Spermatophyta</taxon>
        <taxon>Magnoliopsida</taxon>
        <taxon>eudicotyledons</taxon>
        <taxon>Gunneridae</taxon>
        <taxon>Pentapetalae</taxon>
        <taxon>asterids</taxon>
        <taxon>campanulids</taxon>
        <taxon>Apiales</taxon>
        <taxon>Araliaceae</taxon>
        <taxon>Panax</taxon>
    </lineage>
</organism>
<accession>A9QMA4</accession>
<dbReference type="AlphaFoldDB" id="A9QMA4"/>
<name>A9QMA4_PANQU</name>
<reference evidence="1" key="1">
    <citation type="submission" date="2007-09" db="EMBL/GenBank/DDBJ databases">
        <title>Construction and Characterization of a cDNA Expression Library for Panax quinquefolius Root Tissue.</title>
        <authorList>
            <person name="Lin L.Y."/>
            <person name="Wang Y."/>
            <person name="Bao Y.L."/>
            <person name="Meng X.Y."/>
            <person name="Wu Y."/>
            <person name="Yu C.L."/>
            <person name="Li Y.X."/>
        </authorList>
    </citation>
    <scope>NUCLEOTIDE SEQUENCE</scope>
</reference>
<evidence type="ECO:0000313" key="1">
    <source>
        <dbReference type="EMBL" id="ABX75542.1"/>
    </source>
</evidence>
<sequence length="91" mass="9793">MVLEHQSCIEGGYYSTPHHPVVPPTGAANYAAAAAHPQSSYGFAAGYPHPQAHYDYNPGSPYYGAVQHGVAYTEEYGCPFTALMAGCWLRN</sequence>
<protein>
    <submittedName>
        <fullName evidence="1">Uncharacterized protein</fullName>
    </submittedName>
</protein>
<dbReference type="EMBL" id="EU136390">
    <property type="protein sequence ID" value="ABX75542.1"/>
    <property type="molecule type" value="mRNA"/>
</dbReference>